<gene>
    <name evidence="2" type="ORF">KC01_LOCUS15118</name>
</gene>
<organism evidence="2 3">
    <name type="scientific">Knipowitschia caucasica</name>
    <name type="common">Caucasian dwarf goby</name>
    <name type="synonym">Pomatoschistus caucasicus</name>
    <dbReference type="NCBI Taxonomy" id="637954"/>
    <lineage>
        <taxon>Eukaryota</taxon>
        <taxon>Metazoa</taxon>
        <taxon>Chordata</taxon>
        <taxon>Craniata</taxon>
        <taxon>Vertebrata</taxon>
        <taxon>Euteleostomi</taxon>
        <taxon>Actinopterygii</taxon>
        <taxon>Neopterygii</taxon>
        <taxon>Teleostei</taxon>
        <taxon>Neoteleostei</taxon>
        <taxon>Acanthomorphata</taxon>
        <taxon>Gobiaria</taxon>
        <taxon>Gobiiformes</taxon>
        <taxon>Gobioidei</taxon>
        <taxon>Gobiidae</taxon>
        <taxon>Gobiinae</taxon>
        <taxon>Knipowitschia</taxon>
    </lineage>
</organism>
<accession>A0AAV2KA53</accession>
<dbReference type="Proteomes" id="UP001497482">
    <property type="component" value="Chromosome 16"/>
</dbReference>
<evidence type="ECO:0000256" key="1">
    <source>
        <dbReference type="SAM" id="MobiDB-lite"/>
    </source>
</evidence>
<evidence type="ECO:0000313" key="2">
    <source>
        <dbReference type="EMBL" id="CAL1584850.1"/>
    </source>
</evidence>
<proteinExistence type="predicted"/>
<name>A0AAV2KA53_KNICA</name>
<evidence type="ECO:0000313" key="3">
    <source>
        <dbReference type="Proteomes" id="UP001497482"/>
    </source>
</evidence>
<keyword evidence="3" id="KW-1185">Reference proteome</keyword>
<reference evidence="2 3" key="1">
    <citation type="submission" date="2024-04" db="EMBL/GenBank/DDBJ databases">
        <authorList>
            <person name="Waldvogel A.-M."/>
            <person name="Schoenle A."/>
        </authorList>
    </citation>
    <scope>NUCLEOTIDE SEQUENCE [LARGE SCALE GENOMIC DNA]</scope>
</reference>
<feature type="region of interest" description="Disordered" evidence="1">
    <location>
        <begin position="1"/>
        <end position="30"/>
    </location>
</feature>
<dbReference type="EMBL" id="OZ035838">
    <property type="protein sequence ID" value="CAL1584850.1"/>
    <property type="molecule type" value="Genomic_DNA"/>
</dbReference>
<protein>
    <submittedName>
        <fullName evidence="2">Uncharacterized protein</fullName>
    </submittedName>
</protein>
<dbReference type="AlphaFoldDB" id="A0AAV2KA53"/>
<sequence length="91" mass="9773">MSLLRLNSRPGFGDVDGAARTSTRGYGPPKRIRYEDVERQIAAAQRDTRGDRGKCSAVCSAAASVPTLCLSSRALSGSSFLPAKTCRIKRK</sequence>